<reference evidence="1" key="1">
    <citation type="submission" date="2022-05" db="EMBL/GenBank/DDBJ databases">
        <title>Sphingomonas sp. strain RMG20 Genome sequencing and assembly.</title>
        <authorList>
            <person name="Kim I."/>
        </authorList>
    </citation>
    <scope>NUCLEOTIDE SEQUENCE</scope>
    <source>
        <strain evidence="1">RMG20</strain>
    </source>
</reference>
<keyword evidence="2" id="KW-1185">Reference proteome</keyword>
<gene>
    <name evidence="1" type="ORF">M9980_11435</name>
</gene>
<dbReference type="EMBL" id="CP098401">
    <property type="protein sequence ID" value="URW75154.1"/>
    <property type="molecule type" value="Genomic_DNA"/>
</dbReference>
<evidence type="ECO:0000313" key="1">
    <source>
        <dbReference type="EMBL" id="URW75154.1"/>
    </source>
</evidence>
<name>A0ABY4TVG0_9SPHN</name>
<evidence type="ECO:0008006" key="3">
    <source>
        <dbReference type="Google" id="ProtNLM"/>
    </source>
</evidence>
<accession>A0ABY4TVG0</accession>
<sequence>MSPILVLALLATPTAPSLSERFQALAQAEHMVRKCASLDRSAATIARAKRSHAAAAAVSARARAAAAEGRRTWTAMQGQVDDSCIVGPRETPRRSYRDLLDQYERTTRDIARDLERKR</sequence>
<proteinExistence type="predicted"/>
<evidence type="ECO:0000313" key="2">
    <source>
        <dbReference type="Proteomes" id="UP001055580"/>
    </source>
</evidence>
<organism evidence="1 2">
    <name type="scientific">Sphingomonas donggukensis</name>
    <dbReference type="NCBI Taxonomy" id="2949093"/>
    <lineage>
        <taxon>Bacteria</taxon>
        <taxon>Pseudomonadati</taxon>
        <taxon>Pseudomonadota</taxon>
        <taxon>Alphaproteobacteria</taxon>
        <taxon>Sphingomonadales</taxon>
        <taxon>Sphingomonadaceae</taxon>
        <taxon>Sphingomonas</taxon>
    </lineage>
</organism>
<protein>
    <recommendedName>
        <fullName evidence="3">Lysozyme inhibitor LprI N-terminal domain-containing protein</fullName>
    </recommendedName>
</protein>
<dbReference type="RefSeq" id="WP_250750897.1">
    <property type="nucleotide sequence ID" value="NZ_CP098401.1"/>
</dbReference>
<dbReference type="Proteomes" id="UP001055580">
    <property type="component" value="Chromosome"/>
</dbReference>